<dbReference type="EC" id="1.14.13.9" evidence="1"/>
<dbReference type="InterPro" id="IPR036188">
    <property type="entry name" value="FAD/NAD-bd_sf"/>
</dbReference>
<evidence type="ECO:0000313" key="2">
    <source>
        <dbReference type="EMBL" id="STX32962.1"/>
    </source>
</evidence>
<dbReference type="OrthoDB" id="5654288at2"/>
<dbReference type="EMBL" id="LNXT01000052">
    <property type="protein sequence ID" value="KTC66837.1"/>
    <property type="molecule type" value="Genomic_DNA"/>
</dbReference>
<name>A0A378IDY9_9GAMM</name>
<keyword evidence="1" id="KW-0560">Oxidoreductase</keyword>
<evidence type="ECO:0000313" key="1">
    <source>
        <dbReference type="EMBL" id="KTC66837.1"/>
    </source>
</evidence>
<reference evidence="1 3" key="1">
    <citation type="submission" date="2015-11" db="EMBL/GenBank/DDBJ databases">
        <title>Genomic analysis of 38 Legionella species identifies large and diverse effector repertoires.</title>
        <authorList>
            <person name="Burstein D."/>
            <person name="Amaro F."/>
            <person name="Zusman T."/>
            <person name="Lifshitz Z."/>
            <person name="Cohen O."/>
            <person name="Gilbert J.A."/>
            <person name="Pupko T."/>
            <person name="Shuman H.A."/>
            <person name="Segal G."/>
        </authorList>
    </citation>
    <scope>NUCLEOTIDE SEQUENCE [LARGE SCALE GENOMIC DNA]</scope>
    <source>
        <strain evidence="1 3">CDC#1407-AL-14</strain>
    </source>
</reference>
<sequence>MVDVVVVGAGPIGLLYAWSMKKINPALNIVIYEKYSEYQRKHTLVMKWEHMEAMMKATETENHPRLKPLLERLKKDPHIRTSELEELYKDLSQETESGFDPSKIIIEEITEENIREKVLEAYPDAKMIIGADGTHSVVSQSFFGEENQVKHEFDYVLQLRYEINGEYKDSGIATAAFYQEMARNGLIANEYVGHYADGKTPITMQMMISKEVFQHLTKVAVSKKPIYLNSDDKDKIPEHIRHFLSRYLEHKIQKCHKERSLIDMKTVRVSVNEAPATHAKQVSKQVERQDGSRVNVQLVGDASLGLSYFMGLNAGNEAAAIFIGSMKEQIKDKFANTEAVEAGLAEYQKWFTEEFAPRKVNQVSQYSKRNIRIPMRFMEKVALFKGVSVMEDNDASEGLLNAYFNLQQAPAHEVRLEKEWRKYPHRSYDPVRLGDWSYIPVRHHLKKIIKLFTDFFTPYKSTDSYYPLKQDMRQPLMGLANLGSGFAKTLVGLFTLNPWRFVDGVFSLLRGGIEIVTTPLTWLLKPITRGFSTMVYKAIWGPKRIEDNSSMRKIAKLGRKSIDQFEETLKDHEPSAQSTYDILAMCDDMHRKFKKAMRHTQITDIAHDEHIAYKEVMKDGVVDPKAVRQYFSLFNQKPQMETRNYDSAEHQTGLGKN</sequence>
<protein>
    <submittedName>
        <fullName evidence="1">Kynurenine 3-monooxygenase</fullName>
        <ecNumber evidence="1">1.14.13.9</ecNumber>
    </submittedName>
</protein>
<dbReference type="Proteomes" id="UP000054735">
    <property type="component" value="Unassembled WGS sequence"/>
</dbReference>
<keyword evidence="3" id="KW-1185">Reference proteome</keyword>
<dbReference type="EMBL" id="UGNW01000001">
    <property type="protein sequence ID" value="STX32962.1"/>
    <property type="molecule type" value="Genomic_DNA"/>
</dbReference>
<reference evidence="2 4" key="2">
    <citation type="submission" date="2018-06" db="EMBL/GenBank/DDBJ databases">
        <authorList>
            <consortium name="Pathogen Informatics"/>
            <person name="Doyle S."/>
        </authorList>
    </citation>
    <scope>NUCLEOTIDE SEQUENCE [LARGE SCALE GENOMIC DNA]</scope>
    <source>
        <strain evidence="2 4">NCTC12437</strain>
    </source>
</reference>
<dbReference type="RefSeq" id="WP_058525120.1">
    <property type="nucleotide sequence ID" value="NZ_CAAAHV010000014.1"/>
</dbReference>
<proteinExistence type="predicted"/>
<dbReference type="STRING" id="28083.Lbir_3139"/>
<evidence type="ECO:0000313" key="3">
    <source>
        <dbReference type="Proteomes" id="UP000054735"/>
    </source>
</evidence>
<dbReference type="GO" id="GO:0004502">
    <property type="term" value="F:kynurenine 3-monooxygenase activity"/>
    <property type="evidence" value="ECO:0007669"/>
    <property type="project" value="UniProtKB-EC"/>
</dbReference>
<gene>
    <name evidence="1" type="primary">kmo</name>
    <name evidence="1" type="ORF">Lbir_3139</name>
    <name evidence="2" type="ORF">NCTC12437_02771</name>
</gene>
<dbReference type="Gene3D" id="3.50.50.60">
    <property type="entry name" value="FAD/NAD(P)-binding domain"/>
    <property type="match status" value="1"/>
</dbReference>
<dbReference type="Proteomes" id="UP000255066">
    <property type="component" value="Unassembled WGS sequence"/>
</dbReference>
<dbReference type="SUPFAM" id="SSF51905">
    <property type="entry name" value="FAD/NAD(P)-binding domain"/>
    <property type="match status" value="1"/>
</dbReference>
<dbReference type="AlphaFoldDB" id="A0A378IDY9"/>
<evidence type="ECO:0000313" key="4">
    <source>
        <dbReference type="Proteomes" id="UP000255066"/>
    </source>
</evidence>
<accession>A0A378IDY9</accession>
<organism evidence="2 4">
    <name type="scientific">Legionella birminghamensis</name>
    <dbReference type="NCBI Taxonomy" id="28083"/>
    <lineage>
        <taxon>Bacteria</taxon>
        <taxon>Pseudomonadati</taxon>
        <taxon>Pseudomonadota</taxon>
        <taxon>Gammaproteobacteria</taxon>
        <taxon>Legionellales</taxon>
        <taxon>Legionellaceae</taxon>
        <taxon>Legionella</taxon>
    </lineage>
</organism>